<dbReference type="PROSITE" id="PS51898">
    <property type="entry name" value="TYR_RECOMBINASE"/>
    <property type="match status" value="1"/>
</dbReference>
<name>A0A938B511_UNCTE</name>
<dbReference type="Gene3D" id="1.10.443.10">
    <property type="entry name" value="Intergrase catalytic core"/>
    <property type="match status" value="1"/>
</dbReference>
<evidence type="ECO:0000313" key="4">
    <source>
        <dbReference type="Proteomes" id="UP000712673"/>
    </source>
</evidence>
<protein>
    <recommendedName>
        <fullName evidence="2">Tyr recombinase domain-containing protein</fullName>
    </recommendedName>
</protein>
<keyword evidence="1" id="KW-0233">DNA recombination</keyword>
<dbReference type="Proteomes" id="UP000712673">
    <property type="component" value="Unassembled WGS sequence"/>
</dbReference>
<dbReference type="Pfam" id="PF00589">
    <property type="entry name" value="Phage_integrase"/>
    <property type="match status" value="1"/>
</dbReference>
<feature type="domain" description="Tyr recombinase" evidence="2">
    <location>
        <begin position="1"/>
        <end position="90"/>
    </location>
</feature>
<dbReference type="EMBL" id="VGLS01000523">
    <property type="protein sequence ID" value="MBM3225253.1"/>
    <property type="molecule type" value="Genomic_DNA"/>
</dbReference>
<dbReference type="AlphaFoldDB" id="A0A938B511"/>
<comment type="caution">
    <text evidence="3">The sequence shown here is derived from an EMBL/GenBank/DDBJ whole genome shotgun (WGS) entry which is preliminary data.</text>
</comment>
<dbReference type="GO" id="GO:0003677">
    <property type="term" value="F:DNA binding"/>
    <property type="evidence" value="ECO:0007669"/>
    <property type="project" value="InterPro"/>
</dbReference>
<dbReference type="GO" id="GO:0006310">
    <property type="term" value="P:DNA recombination"/>
    <property type="evidence" value="ECO:0007669"/>
    <property type="project" value="UniProtKB-KW"/>
</dbReference>
<proteinExistence type="predicted"/>
<dbReference type="InterPro" id="IPR011010">
    <property type="entry name" value="DNA_brk_join_enz"/>
</dbReference>
<dbReference type="InterPro" id="IPR013762">
    <property type="entry name" value="Integrase-like_cat_sf"/>
</dbReference>
<evidence type="ECO:0000256" key="1">
    <source>
        <dbReference type="ARBA" id="ARBA00023172"/>
    </source>
</evidence>
<dbReference type="InterPro" id="IPR002104">
    <property type="entry name" value="Integrase_catalytic"/>
</dbReference>
<dbReference type="GO" id="GO:0015074">
    <property type="term" value="P:DNA integration"/>
    <property type="evidence" value="ECO:0007669"/>
    <property type="project" value="InterPro"/>
</dbReference>
<evidence type="ECO:0000313" key="3">
    <source>
        <dbReference type="EMBL" id="MBM3225253.1"/>
    </source>
</evidence>
<accession>A0A938B511</accession>
<sequence>MYALGHRGRLRVAVFDLSERVRHKASKAARQCAGMQQRGSGHMLRHRCTTPLLEDGDDSRTVQAWLGHKDVSPTMLYTQVLQRGGRGVRRPLHLQLAHTSTAPPSGAHAGPYIDRQASIETVFWSLHPMRRQ</sequence>
<reference evidence="3" key="1">
    <citation type="submission" date="2019-03" db="EMBL/GenBank/DDBJ databases">
        <title>Lake Tanganyika Metagenome-Assembled Genomes (MAGs).</title>
        <authorList>
            <person name="Tran P."/>
        </authorList>
    </citation>
    <scope>NUCLEOTIDE SEQUENCE</scope>
    <source>
        <strain evidence="3">K_DeepCast_65m_m2_066</strain>
    </source>
</reference>
<dbReference type="SUPFAM" id="SSF56349">
    <property type="entry name" value="DNA breaking-rejoining enzymes"/>
    <property type="match status" value="1"/>
</dbReference>
<gene>
    <name evidence="3" type="ORF">FJZ47_15825</name>
</gene>
<evidence type="ECO:0000259" key="2">
    <source>
        <dbReference type="PROSITE" id="PS51898"/>
    </source>
</evidence>
<organism evidence="3 4">
    <name type="scientific">Tectimicrobiota bacterium</name>
    <dbReference type="NCBI Taxonomy" id="2528274"/>
    <lineage>
        <taxon>Bacteria</taxon>
        <taxon>Pseudomonadati</taxon>
        <taxon>Nitrospinota/Tectimicrobiota group</taxon>
        <taxon>Candidatus Tectimicrobiota</taxon>
    </lineage>
</organism>